<feature type="region of interest" description="Disordered" evidence="1">
    <location>
        <begin position="316"/>
        <end position="389"/>
    </location>
</feature>
<evidence type="ECO:0000256" key="1">
    <source>
        <dbReference type="SAM" id="MobiDB-lite"/>
    </source>
</evidence>
<dbReference type="EMBL" id="WNYA01000003">
    <property type="protein sequence ID" value="KAG8583990.1"/>
    <property type="molecule type" value="Genomic_DNA"/>
</dbReference>
<keyword evidence="3" id="KW-1185">Reference proteome</keyword>
<feature type="compositionally biased region" description="Basic and acidic residues" evidence="1">
    <location>
        <begin position="351"/>
        <end position="377"/>
    </location>
</feature>
<evidence type="ECO:0000313" key="3">
    <source>
        <dbReference type="Proteomes" id="UP000824782"/>
    </source>
</evidence>
<name>A0AAV7CG80_ENGPU</name>
<dbReference type="PANTHER" id="PTHR28557">
    <property type="entry name" value="PROTEIN SLX4IP"/>
    <property type="match status" value="1"/>
</dbReference>
<proteinExistence type="predicted"/>
<feature type="compositionally biased region" description="Polar residues" evidence="1">
    <location>
        <begin position="339"/>
        <end position="350"/>
    </location>
</feature>
<dbReference type="Pfam" id="PF15744">
    <property type="entry name" value="UPF0492"/>
    <property type="match status" value="1"/>
</dbReference>
<gene>
    <name evidence="2" type="ORF">GDO81_008629</name>
</gene>
<reference evidence="2" key="1">
    <citation type="thesis" date="2020" institute="ProQuest LLC" country="789 East Eisenhower Parkway, Ann Arbor, MI, USA">
        <title>Comparative Genomics and Chromosome Evolution.</title>
        <authorList>
            <person name="Mudd A.B."/>
        </authorList>
    </citation>
    <scope>NUCLEOTIDE SEQUENCE</scope>
    <source>
        <strain evidence="2">237g6f4</strain>
        <tissue evidence="2">Blood</tissue>
    </source>
</reference>
<dbReference type="PANTHER" id="PTHR28557:SF1">
    <property type="entry name" value="PROTEIN SLX4IP"/>
    <property type="match status" value="1"/>
</dbReference>
<sequence length="389" mass="44307">MMSNKLVVKCGNFAVLVDLHVLPQGTSKDSSWFSDHEKEEVCLLLKDTIDARVKQHIENRRQQGQAKHKEYTQASPLFLKGTRLRIAAYFIKRWVNLRCVVQRQYRELYVFPDRFVVCVSQLEPHSNTWAADTIKPPSTKESFSGRSEYFTEQREHAINNILPTAEQKQAALRNIVKKTKATKDSSPESGRDCKECPRLGRAYSDIGSEINTQCRSADHAEDCVNTTPNNLELPDAEVENDVNSRQPCRTSSQHKPQATERLQAQDPTKALSWICESAQAEEKQTLRTSIMQQKRRRHSSEGKATFSCKKADLRDDAFMRSTEEPKESTALRGEKGSVEQITVHKTVTSDNKLHVSMDSTHEVKNLGEAKKPPDGQPRKLKLQRPKKLH</sequence>
<dbReference type="InterPro" id="IPR031479">
    <property type="entry name" value="SLX4IP"/>
</dbReference>
<accession>A0AAV7CG80</accession>
<feature type="compositionally biased region" description="Polar residues" evidence="1">
    <location>
        <begin position="241"/>
        <end position="266"/>
    </location>
</feature>
<protein>
    <recommendedName>
        <fullName evidence="4">Protein SLX4IP</fullName>
    </recommendedName>
</protein>
<feature type="region of interest" description="Disordered" evidence="1">
    <location>
        <begin position="239"/>
        <end position="266"/>
    </location>
</feature>
<dbReference type="AlphaFoldDB" id="A0AAV7CG80"/>
<feature type="compositionally biased region" description="Basic residues" evidence="1">
    <location>
        <begin position="378"/>
        <end position="389"/>
    </location>
</feature>
<evidence type="ECO:0000313" key="2">
    <source>
        <dbReference type="EMBL" id="KAG8583990.1"/>
    </source>
</evidence>
<comment type="caution">
    <text evidence="2">The sequence shown here is derived from an EMBL/GenBank/DDBJ whole genome shotgun (WGS) entry which is preliminary data.</text>
</comment>
<evidence type="ECO:0008006" key="4">
    <source>
        <dbReference type="Google" id="ProtNLM"/>
    </source>
</evidence>
<organism evidence="2 3">
    <name type="scientific">Engystomops pustulosus</name>
    <name type="common">Tungara frog</name>
    <name type="synonym">Physalaemus pustulosus</name>
    <dbReference type="NCBI Taxonomy" id="76066"/>
    <lineage>
        <taxon>Eukaryota</taxon>
        <taxon>Metazoa</taxon>
        <taxon>Chordata</taxon>
        <taxon>Craniata</taxon>
        <taxon>Vertebrata</taxon>
        <taxon>Euteleostomi</taxon>
        <taxon>Amphibia</taxon>
        <taxon>Batrachia</taxon>
        <taxon>Anura</taxon>
        <taxon>Neobatrachia</taxon>
        <taxon>Hyloidea</taxon>
        <taxon>Leptodactylidae</taxon>
        <taxon>Leiuperinae</taxon>
        <taxon>Engystomops</taxon>
    </lineage>
</organism>
<dbReference type="EMBL" id="WNYA01000003">
    <property type="protein sequence ID" value="KAG8583992.1"/>
    <property type="molecule type" value="Genomic_DNA"/>
</dbReference>
<feature type="compositionally biased region" description="Basic and acidic residues" evidence="1">
    <location>
        <begin position="316"/>
        <end position="337"/>
    </location>
</feature>
<dbReference type="Proteomes" id="UP000824782">
    <property type="component" value="Unassembled WGS sequence"/>
</dbReference>
<dbReference type="EMBL" id="WNYA01000003">
    <property type="protein sequence ID" value="KAG8583991.1"/>
    <property type="molecule type" value="Genomic_DNA"/>
</dbReference>